<sequence length="56" mass="6643">MNRRERLELEVSNIQSKIDNAPKDIPSHILDSWRKDIVSLEFELNNLVDSEEDNNY</sequence>
<dbReference type="RefSeq" id="WP_007656129.1">
    <property type="nucleotide sequence ID" value="NZ_KQ033913.1"/>
</dbReference>
<dbReference type="Proteomes" id="UP000033047">
    <property type="component" value="Unassembled WGS sequence"/>
</dbReference>
<dbReference type="PATRIC" id="fig|927665.4.peg.4245"/>
<name>A0A0F5IUP8_9BACT</name>
<proteinExistence type="predicted"/>
<dbReference type="AlphaFoldDB" id="A0A0F5IUP8"/>
<accession>A0A0F5IUP8</accession>
<evidence type="ECO:0000313" key="1">
    <source>
        <dbReference type="EMBL" id="KKB48902.1"/>
    </source>
</evidence>
<reference evidence="1 2" key="1">
    <citation type="submission" date="2013-04" db="EMBL/GenBank/DDBJ databases">
        <title>The Genome Sequence of Parabacteroides goldsteinii DSM 19448.</title>
        <authorList>
            <consortium name="The Broad Institute Genomics Platform"/>
            <person name="Earl A."/>
            <person name="Ward D."/>
            <person name="Feldgarden M."/>
            <person name="Gevers D."/>
            <person name="Martens E."/>
            <person name="Sakamoto M."/>
            <person name="Benno Y."/>
            <person name="Song Y."/>
            <person name="Liu C."/>
            <person name="Lee J."/>
            <person name="Bolanos M."/>
            <person name="Vaisanen M.L."/>
            <person name="Finegold S.M."/>
            <person name="Walker B."/>
            <person name="Young S."/>
            <person name="Zeng Q."/>
            <person name="Gargeya S."/>
            <person name="Fitzgerald M."/>
            <person name="Haas B."/>
            <person name="Abouelleil A."/>
            <person name="Allen A.W."/>
            <person name="Alvarado L."/>
            <person name="Arachchi H.M."/>
            <person name="Berlin A.M."/>
            <person name="Chapman S.B."/>
            <person name="Gainer-Dewar J."/>
            <person name="Goldberg J."/>
            <person name="Griggs A."/>
            <person name="Gujja S."/>
            <person name="Hansen M."/>
            <person name="Howarth C."/>
            <person name="Imamovic A."/>
            <person name="Ireland A."/>
            <person name="Larimer J."/>
            <person name="McCowan C."/>
            <person name="Murphy C."/>
            <person name="Pearson M."/>
            <person name="Poon T.W."/>
            <person name="Priest M."/>
            <person name="Roberts A."/>
            <person name="Saif S."/>
            <person name="Shea T."/>
            <person name="Sisk P."/>
            <person name="Sykes S."/>
            <person name="Wortman J."/>
            <person name="Nusbaum C."/>
            <person name="Birren B."/>
        </authorList>
    </citation>
    <scope>NUCLEOTIDE SEQUENCE [LARGE SCALE GENOMIC DNA]</scope>
    <source>
        <strain evidence="1 2">DSM 19448</strain>
    </source>
</reference>
<evidence type="ECO:0000313" key="2">
    <source>
        <dbReference type="Proteomes" id="UP000033047"/>
    </source>
</evidence>
<dbReference type="EMBL" id="AQHV01000021">
    <property type="protein sequence ID" value="KKB48902.1"/>
    <property type="molecule type" value="Genomic_DNA"/>
</dbReference>
<comment type="caution">
    <text evidence="1">The sequence shown here is derived from an EMBL/GenBank/DDBJ whole genome shotgun (WGS) entry which is preliminary data.</text>
</comment>
<gene>
    <name evidence="1" type="ORF">HMPREF1535_04131</name>
</gene>
<dbReference type="HOGENOM" id="CLU_3004739_0_0_10"/>
<organism evidence="1 2">
    <name type="scientific">Parabacteroides goldsteinii DSM 19448 = WAL 12034</name>
    <dbReference type="NCBI Taxonomy" id="927665"/>
    <lineage>
        <taxon>Bacteria</taxon>
        <taxon>Pseudomonadati</taxon>
        <taxon>Bacteroidota</taxon>
        <taxon>Bacteroidia</taxon>
        <taxon>Bacteroidales</taxon>
        <taxon>Tannerellaceae</taxon>
        <taxon>Parabacteroides</taxon>
    </lineage>
</organism>
<evidence type="ECO:0008006" key="3">
    <source>
        <dbReference type="Google" id="ProtNLM"/>
    </source>
</evidence>
<protein>
    <recommendedName>
        <fullName evidence="3">Phage protein</fullName>
    </recommendedName>
</protein>